<gene>
    <name evidence="3" type="ORF">ERS852480_00988</name>
    <name evidence="4" type="ORF">NCTC11224_00117</name>
</gene>
<protein>
    <submittedName>
        <fullName evidence="3">Uncharacterized protein conserved in bacteria</fullName>
    </submittedName>
</protein>
<accession>A0A174EJ71</accession>
<dbReference type="AlphaFoldDB" id="A0A174EJ71"/>
<feature type="region of interest" description="Disordered" evidence="1">
    <location>
        <begin position="1"/>
        <end position="35"/>
    </location>
</feature>
<feature type="compositionally biased region" description="Basic and acidic residues" evidence="1">
    <location>
        <begin position="261"/>
        <end position="331"/>
    </location>
</feature>
<organism evidence="3 5">
    <name type="scientific">Enterocloster clostridioformis</name>
    <dbReference type="NCBI Taxonomy" id="1531"/>
    <lineage>
        <taxon>Bacteria</taxon>
        <taxon>Bacillati</taxon>
        <taxon>Bacillota</taxon>
        <taxon>Clostridia</taxon>
        <taxon>Lachnospirales</taxon>
        <taxon>Lachnospiraceae</taxon>
        <taxon>Enterocloster</taxon>
    </lineage>
</organism>
<proteinExistence type="predicted"/>
<dbReference type="RefSeq" id="WP_057571377.1">
    <property type="nucleotide sequence ID" value="NZ_CATYWZ010000042.1"/>
</dbReference>
<dbReference type="Proteomes" id="UP000251853">
    <property type="component" value="Unassembled WGS sequence"/>
</dbReference>
<dbReference type="EMBL" id="CZAB01000005">
    <property type="protein sequence ID" value="CUO37691.1"/>
    <property type="molecule type" value="Genomic_DNA"/>
</dbReference>
<feature type="compositionally biased region" description="Basic and acidic residues" evidence="1">
    <location>
        <begin position="233"/>
        <end position="243"/>
    </location>
</feature>
<reference evidence="3 5" key="1">
    <citation type="submission" date="2015-09" db="EMBL/GenBank/DDBJ databases">
        <authorList>
            <consortium name="Pathogen Informatics"/>
        </authorList>
    </citation>
    <scope>NUCLEOTIDE SEQUENCE [LARGE SCALE GENOMIC DNA]</scope>
    <source>
        <strain evidence="3 5">2789STDY5834865</strain>
    </source>
</reference>
<feature type="compositionally biased region" description="Low complexity" evidence="1">
    <location>
        <begin position="15"/>
        <end position="24"/>
    </location>
</feature>
<keyword evidence="6" id="KW-1185">Reference proteome</keyword>
<feature type="transmembrane region" description="Helical" evidence="2">
    <location>
        <begin position="43"/>
        <end position="64"/>
    </location>
</feature>
<evidence type="ECO:0000256" key="1">
    <source>
        <dbReference type="SAM" id="MobiDB-lite"/>
    </source>
</evidence>
<dbReference type="Proteomes" id="UP000095512">
    <property type="component" value="Unassembled WGS sequence"/>
</dbReference>
<evidence type="ECO:0000256" key="2">
    <source>
        <dbReference type="SAM" id="Phobius"/>
    </source>
</evidence>
<dbReference type="EMBL" id="UAVW01000001">
    <property type="protein sequence ID" value="SQB03747.1"/>
    <property type="molecule type" value="Genomic_DNA"/>
</dbReference>
<keyword evidence="2" id="KW-0472">Membrane</keyword>
<keyword evidence="2" id="KW-1133">Transmembrane helix</keyword>
<feature type="region of interest" description="Disordered" evidence="1">
    <location>
        <begin position="232"/>
        <end position="417"/>
    </location>
</feature>
<name>A0A174EJ71_9FIRM</name>
<evidence type="ECO:0000313" key="3">
    <source>
        <dbReference type="EMBL" id="CUO37691.1"/>
    </source>
</evidence>
<feature type="compositionally biased region" description="Low complexity" evidence="1">
    <location>
        <begin position="348"/>
        <end position="403"/>
    </location>
</feature>
<sequence>MDRHSSYSAPRSERASGSYGSNRGRSSKRNTYNKRSWNDNRKLHTLVFYILPFILINLVIFILATSTPKIEYDASDTKDYRSVDISIRIRSLLPIREMSVTMESQPLEMEKEKGVYKATLTNNGTLQIFVKGWNGMSARLSDTIQALDDMAPTIQEDYVMENGILTITAEDSQSGINFDAVYATDEDEKTVKPSHINKESGEITFPMDTQTLVVFVEDYAGNTIKSSYTSLKDGLDLSNRDTEFPSDGTNGTNGSGSKGAGTDKETSKAKESTKAKESAKAKESTKAKESAKAKESSKAEESSKVKESAKAKESTKAKETTKAAESTKAKESTAATTAAPPADPQSPSPTQASQAPSPTQASQTPSPTQAPQTPSPTQAPQTPSPTQTPQSPSPTQTSQAPSPDNGSGDNVTIVPLG</sequence>
<keyword evidence="2" id="KW-0812">Transmembrane</keyword>
<evidence type="ECO:0000313" key="6">
    <source>
        <dbReference type="Proteomes" id="UP000251853"/>
    </source>
</evidence>
<reference evidence="4 6" key="2">
    <citation type="submission" date="2018-06" db="EMBL/GenBank/DDBJ databases">
        <authorList>
            <consortium name="Pathogen Informatics"/>
            <person name="Doyle S."/>
        </authorList>
    </citation>
    <scope>NUCLEOTIDE SEQUENCE [LARGE SCALE GENOMIC DNA]</scope>
    <source>
        <strain evidence="4 6">NCTC11224</strain>
    </source>
</reference>
<evidence type="ECO:0000313" key="4">
    <source>
        <dbReference type="EMBL" id="SQB03747.1"/>
    </source>
</evidence>
<evidence type="ECO:0000313" key="5">
    <source>
        <dbReference type="Proteomes" id="UP000095512"/>
    </source>
</evidence>